<comment type="caution">
    <text evidence="1">The sequence shown here is derived from an EMBL/GenBank/DDBJ whole genome shotgun (WGS) entry which is preliminary data.</text>
</comment>
<evidence type="ECO:0000313" key="2">
    <source>
        <dbReference type="Proteomes" id="UP001322138"/>
    </source>
</evidence>
<protein>
    <submittedName>
        <fullName evidence="1">Uncharacterized protein</fullName>
    </submittedName>
</protein>
<dbReference type="GeneID" id="87890849"/>
<reference evidence="1 2" key="1">
    <citation type="journal article" date="2023" name="bioRxiv">
        <title>High-quality genome assemblies of four members of thePodospora anserinaspecies complex.</title>
        <authorList>
            <person name="Ament-Velasquez S.L."/>
            <person name="Vogan A.A."/>
            <person name="Wallerman O."/>
            <person name="Hartmann F."/>
            <person name="Gautier V."/>
            <person name="Silar P."/>
            <person name="Giraud T."/>
            <person name="Johannesson H."/>
        </authorList>
    </citation>
    <scope>NUCLEOTIDE SEQUENCE [LARGE SCALE GENOMIC DNA]</scope>
    <source>
        <strain evidence="1 2">CBS 112042</strain>
    </source>
</reference>
<dbReference type="RefSeq" id="XP_062736677.1">
    <property type="nucleotide sequence ID" value="XM_062871791.1"/>
</dbReference>
<dbReference type="EMBL" id="JAFFGZ010000001">
    <property type="protein sequence ID" value="KAK4647701.1"/>
    <property type="molecule type" value="Genomic_DNA"/>
</dbReference>
<accession>A0ABR0FUR9</accession>
<name>A0ABR0FUR9_9PEZI</name>
<evidence type="ECO:0000313" key="1">
    <source>
        <dbReference type="EMBL" id="KAK4647701.1"/>
    </source>
</evidence>
<keyword evidence="2" id="KW-1185">Reference proteome</keyword>
<gene>
    <name evidence="1" type="ORF">QC761_0003650</name>
</gene>
<sequence>MGALINRLKVPSHEPSTNNRSIVLGWRQYHMNTRIKIMGHILGLRLAMKLHPPPKKSLR</sequence>
<proteinExistence type="predicted"/>
<dbReference type="Proteomes" id="UP001322138">
    <property type="component" value="Unassembled WGS sequence"/>
</dbReference>
<organism evidence="1 2">
    <name type="scientific">Podospora bellae-mahoneyi</name>
    <dbReference type="NCBI Taxonomy" id="2093777"/>
    <lineage>
        <taxon>Eukaryota</taxon>
        <taxon>Fungi</taxon>
        <taxon>Dikarya</taxon>
        <taxon>Ascomycota</taxon>
        <taxon>Pezizomycotina</taxon>
        <taxon>Sordariomycetes</taxon>
        <taxon>Sordariomycetidae</taxon>
        <taxon>Sordariales</taxon>
        <taxon>Podosporaceae</taxon>
        <taxon>Podospora</taxon>
    </lineage>
</organism>